<protein>
    <recommendedName>
        <fullName evidence="4">Chemoreceptor-like protein with four helix bundle sensory module</fullName>
    </recommendedName>
</protein>
<proteinExistence type="predicted"/>
<evidence type="ECO:0000256" key="1">
    <source>
        <dbReference type="SAM" id="Phobius"/>
    </source>
</evidence>
<comment type="caution">
    <text evidence="2">The sequence shown here is derived from an EMBL/GenBank/DDBJ whole genome shotgun (WGS) entry which is preliminary data.</text>
</comment>
<dbReference type="EMBL" id="QAOQ01000001">
    <property type="protein sequence ID" value="PTR01103.1"/>
    <property type="molecule type" value="Genomic_DNA"/>
</dbReference>
<name>A0A2T5JF90_9SPHI</name>
<accession>A0A2T5JF90</accession>
<gene>
    <name evidence="2" type="ORF">C8P68_101334</name>
</gene>
<reference evidence="2 3" key="1">
    <citation type="submission" date="2018-04" db="EMBL/GenBank/DDBJ databases">
        <title>Genomic Encyclopedia of Archaeal and Bacterial Type Strains, Phase II (KMG-II): from individual species to whole genera.</title>
        <authorList>
            <person name="Goeker M."/>
        </authorList>
    </citation>
    <scope>NUCLEOTIDE SEQUENCE [LARGE SCALE GENOMIC DNA]</scope>
    <source>
        <strain evidence="2 3">DSM 26809</strain>
    </source>
</reference>
<dbReference type="AlphaFoldDB" id="A0A2T5JF90"/>
<evidence type="ECO:0000313" key="3">
    <source>
        <dbReference type="Proteomes" id="UP000244168"/>
    </source>
</evidence>
<evidence type="ECO:0000313" key="2">
    <source>
        <dbReference type="EMBL" id="PTR01103.1"/>
    </source>
</evidence>
<keyword evidence="3" id="KW-1185">Reference proteome</keyword>
<evidence type="ECO:0008006" key="4">
    <source>
        <dbReference type="Google" id="ProtNLM"/>
    </source>
</evidence>
<organism evidence="2 3">
    <name type="scientific">Mucilaginibacter yixingensis</name>
    <dbReference type="NCBI Taxonomy" id="1295612"/>
    <lineage>
        <taxon>Bacteria</taxon>
        <taxon>Pseudomonadati</taxon>
        <taxon>Bacteroidota</taxon>
        <taxon>Sphingobacteriia</taxon>
        <taxon>Sphingobacteriales</taxon>
        <taxon>Sphingobacteriaceae</taxon>
        <taxon>Mucilaginibacter</taxon>
    </lineage>
</organism>
<dbReference type="Proteomes" id="UP000244168">
    <property type="component" value="Unassembled WGS sequence"/>
</dbReference>
<feature type="transmembrane region" description="Helical" evidence="1">
    <location>
        <begin position="12"/>
        <end position="34"/>
    </location>
</feature>
<sequence>MNIPLLKFFKARLLLSFFAFILVILFWLGSYLYIDNRQAGLRNFSGELTRVQIQYLESTGYLQKFMLSGFHEPEFYISGKQQDIDRFLSLQKSISTDLATLRKHAERNNIHADKQLENLQRLSAQTITMGAY</sequence>
<keyword evidence="1" id="KW-0472">Membrane</keyword>
<keyword evidence="1" id="KW-0812">Transmembrane</keyword>
<keyword evidence="1" id="KW-1133">Transmembrane helix</keyword>